<dbReference type="Pfam" id="PF02481">
    <property type="entry name" value="DNA_processg_A"/>
    <property type="match status" value="1"/>
</dbReference>
<dbReference type="Gene3D" id="3.40.50.450">
    <property type="match status" value="1"/>
</dbReference>
<sequence>MDIPEKIARLKFSQLKGYKFSNFLEIIDKFETIENFFNENPNLSHSANAQRDLLNKLEDISPNNFVVYGEDDYPKLLADTPYPPIALFYKGDISLCNKKNLISIVGTRKHSNYGERVTKSIVEGLGKHNFVFISGMALGIDTLVHKYSLVNKYKTIAVIPSSLEKPMPLSNRRLFNQIAEEGLVITECLNNFIWNKSVYAKRNRIIAGLSPSTIVIEAPKKSGSLITANLAFEYNREVYAVPGNIDSTYSIGTNKLIKDLKAQLFSGVGDIIPGKLDLISNTESNEIIDILKVEQLDIEQISKALEMDINSLRSELLELEINGQICLNADGKYNIKLL</sequence>
<evidence type="ECO:0000259" key="2">
    <source>
        <dbReference type="Pfam" id="PF02481"/>
    </source>
</evidence>
<dbReference type="InterPro" id="IPR041614">
    <property type="entry name" value="DprA_WH"/>
</dbReference>
<evidence type="ECO:0000259" key="3">
    <source>
        <dbReference type="Pfam" id="PF17782"/>
    </source>
</evidence>
<organism evidence="4 5">
    <name type="scientific">Candidatus Dojkabacteria bacterium</name>
    <dbReference type="NCBI Taxonomy" id="2099670"/>
    <lineage>
        <taxon>Bacteria</taxon>
        <taxon>Candidatus Dojkabacteria</taxon>
    </lineage>
</organism>
<evidence type="ECO:0000256" key="1">
    <source>
        <dbReference type="ARBA" id="ARBA00006525"/>
    </source>
</evidence>
<gene>
    <name evidence="4" type="primary">dprA</name>
    <name evidence="4" type="ORF">KC675_03210</name>
</gene>
<comment type="caution">
    <text evidence="4">The sequence shown here is derived from an EMBL/GenBank/DDBJ whole genome shotgun (WGS) entry which is preliminary data.</text>
</comment>
<dbReference type="PANTHER" id="PTHR43022:SF1">
    <property type="entry name" value="PROTEIN SMF"/>
    <property type="match status" value="1"/>
</dbReference>
<dbReference type="EMBL" id="JAGQLL010000034">
    <property type="protein sequence ID" value="MCA9380163.1"/>
    <property type="molecule type" value="Genomic_DNA"/>
</dbReference>
<reference evidence="4" key="1">
    <citation type="submission" date="2020-04" db="EMBL/GenBank/DDBJ databases">
        <authorList>
            <person name="Zhang T."/>
        </authorList>
    </citation>
    <scope>NUCLEOTIDE SEQUENCE</scope>
    <source>
        <strain evidence="4">HKST-UBA15</strain>
    </source>
</reference>
<dbReference type="SUPFAM" id="SSF102405">
    <property type="entry name" value="MCP/YpsA-like"/>
    <property type="match status" value="1"/>
</dbReference>
<protein>
    <submittedName>
        <fullName evidence="4">DNA-processing protein DprA</fullName>
    </submittedName>
</protein>
<dbReference type="NCBIfam" id="TIGR00732">
    <property type="entry name" value="dprA"/>
    <property type="match status" value="1"/>
</dbReference>
<dbReference type="GO" id="GO:0009294">
    <property type="term" value="P:DNA-mediated transformation"/>
    <property type="evidence" value="ECO:0007669"/>
    <property type="project" value="InterPro"/>
</dbReference>
<dbReference type="PANTHER" id="PTHR43022">
    <property type="entry name" value="PROTEIN SMF"/>
    <property type="match status" value="1"/>
</dbReference>
<dbReference type="AlphaFoldDB" id="A0A955L0K1"/>
<name>A0A955L0K1_9BACT</name>
<feature type="domain" description="DprA winged helix" evidence="3">
    <location>
        <begin position="283"/>
        <end position="326"/>
    </location>
</feature>
<comment type="similarity">
    <text evidence="1">Belongs to the DprA/Smf family.</text>
</comment>
<dbReference type="Proteomes" id="UP000745577">
    <property type="component" value="Unassembled WGS sequence"/>
</dbReference>
<accession>A0A955L0K1</accession>
<feature type="domain" description="Smf/DprA SLOG" evidence="2">
    <location>
        <begin position="65"/>
        <end position="272"/>
    </location>
</feature>
<proteinExistence type="inferred from homology"/>
<reference evidence="4" key="2">
    <citation type="journal article" date="2021" name="Microbiome">
        <title>Successional dynamics and alternative stable states in a saline activated sludge microbial community over 9 years.</title>
        <authorList>
            <person name="Wang Y."/>
            <person name="Ye J."/>
            <person name="Ju F."/>
            <person name="Liu L."/>
            <person name="Boyd J.A."/>
            <person name="Deng Y."/>
            <person name="Parks D.H."/>
            <person name="Jiang X."/>
            <person name="Yin X."/>
            <person name="Woodcroft B.J."/>
            <person name="Tyson G.W."/>
            <person name="Hugenholtz P."/>
            <person name="Polz M.F."/>
            <person name="Zhang T."/>
        </authorList>
    </citation>
    <scope>NUCLEOTIDE SEQUENCE</scope>
    <source>
        <strain evidence="4">HKST-UBA15</strain>
    </source>
</reference>
<evidence type="ECO:0000313" key="4">
    <source>
        <dbReference type="EMBL" id="MCA9380163.1"/>
    </source>
</evidence>
<dbReference type="InterPro" id="IPR003488">
    <property type="entry name" value="DprA"/>
</dbReference>
<dbReference type="InterPro" id="IPR057666">
    <property type="entry name" value="DrpA_SLOG"/>
</dbReference>
<dbReference type="Pfam" id="PF17782">
    <property type="entry name" value="WHD_DprA"/>
    <property type="match status" value="1"/>
</dbReference>
<evidence type="ECO:0000313" key="5">
    <source>
        <dbReference type="Proteomes" id="UP000745577"/>
    </source>
</evidence>